<feature type="domain" description="F-box" evidence="2">
    <location>
        <begin position="36"/>
        <end position="68"/>
    </location>
</feature>
<dbReference type="Gramene" id="TVU05796">
    <property type="protein sequence ID" value="TVU05796"/>
    <property type="gene ID" value="EJB05_48979"/>
</dbReference>
<dbReference type="PANTHER" id="PTHR13382">
    <property type="entry name" value="MITOCHONDRIAL ATP SYNTHASE COUPLING FACTOR B"/>
    <property type="match status" value="1"/>
</dbReference>
<comment type="caution">
    <text evidence="3">The sequence shown here is derived from an EMBL/GenBank/DDBJ whole genome shotgun (WGS) entry which is preliminary data.</text>
</comment>
<dbReference type="InterPro" id="IPR001810">
    <property type="entry name" value="F-box_dom"/>
</dbReference>
<protein>
    <recommendedName>
        <fullName evidence="2">F-box domain-containing protein</fullName>
    </recommendedName>
</protein>
<dbReference type="Proteomes" id="UP000324897">
    <property type="component" value="Unassembled WGS sequence"/>
</dbReference>
<dbReference type="Pfam" id="PF12937">
    <property type="entry name" value="F-box-like"/>
    <property type="match status" value="1"/>
</dbReference>
<gene>
    <name evidence="3" type="ORF">EJB05_48979</name>
</gene>
<feature type="region of interest" description="Disordered" evidence="1">
    <location>
        <begin position="1"/>
        <end position="22"/>
    </location>
</feature>
<evidence type="ECO:0000259" key="2">
    <source>
        <dbReference type="Pfam" id="PF12937"/>
    </source>
</evidence>
<dbReference type="Gene3D" id="3.80.10.10">
    <property type="entry name" value="Ribonuclease Inhibitor"/>
    <property type="match status" value="1"/>
</dbReference>
<evidence type="ECO:0000313" key="3">
    <source>
        <dbReference type="EMBL" id="TVU05796.1"/>
    </source>
</evidence>
<dbReference type="AlphaFoldDB" id="A0A5J9T327"/>
<dbReference type="InterPro" id="IPR050648">
    <property type="entry name" value="F-box_LRR-repeat"/>
</dbReference>
<dbReference type="InterPro" id="IPR036047">
    <property type="entry name" value="F-box-like_dom_sf"/>
</dbReference>
<name>A0A5J9T327_9POAL</name>
<accession>A0A5J9T327</accession>
<evidence type="ECO:0000313" key="4">
    <source>
        <dbReference type="Proteomes" id="UP000324897"/>
    </source>
</evidence>
<keyword evidence="4" id="KW-1185">Reference proteome</keyword>
<reference evidence="3 4" key="1">
    <citation type="journal article" date="2019" name="Sci. Rep.">
        <title>A high-quality genome of Eragrostis curvula grass provides insights into Poaceae evolution and supports new strategies to enhance forage quality.</title>
        <authorList>
            <person name="Carballo J."/>
            <person name="Santos B.A.C.M."/>
            <person name="Zappacosta D."/>
            <person name="Garbus I."/>
            <person name="Selva J.P."/>
            <person name="Gallo C.A."/>
            <person name="Diaz A."/>
            <person name="Albertini E."/>
            <person name="Caccamo M."/>
            <person name="Echenique V."/>
        </authorList>
    </citation>
    <scope>NUCLEOTIDE SEQUENCE [LARGE SCALE GENOMIC DNA]</scope>
    <source>
        <strain evidence="4">cv. Victoria</strain>
        <tissue evidence="3">Leaf</tissue>
    </source>
</reference>
<evidence type="ECO:0000256" key="1">
    <source>
        <dbReference type="SAM" id="MobiDB-lite"/>
    </source>
</evidence>
<dbReference type="OrthoDB" id="10044893at2759"/>
<dbReference type="EMBL" id="RWGY01000051">
    <property type="protein sequence ID" value="TVU05796.1"/>
    <property type="molecule type" value="Genomic_DNA"/>
</dbReference>
<sequence>MLPATATASAPPVQAPAAHASSSAGEPHAALLLSLGHMRLRELLSCGRVCRGLRDAVAGDPLLWRRLAVEPPLSHRITDEALLELTDKAEGRLRSLHLLGCPRISDAGLLRVVERNPSITELFVPRCTGLTADGLVKGVQFLYEHKGNLSRLRLHGICKMTKHHLDVFNTLMSRSSQQQDAQALYYNHRVHEVLNTDDERAIDVDVCPLCRNVRLVFDCTRDDCSLLANWLVIPFLVDFCMKSSSSKLIFVCISCPVVVDLWKVKDRWTHCRGCFFCVARCETCGGCIDLEELGETGLACSDFLCMECWLKLPKCCTCNRPYCERHSELKENLSPSGQFTCQECMSFATSLESLEGY</sequence>
<dbReference type="SUPFAM" id="SSF81383">
    <property type="entry name" value="F-box domain"/>
    <property type="match status" value="1"/>
</dbReference>
<dbReference type="PANTHER" id="PTHR13382:SF16">
    <property type="entry name" value="F-BOX PROTEIN SKIP28"/>
    <property type="match status" value="1"/>
</dbReference>
<dbReference type="InterPro" id="IPR017900">
    <property type="entry name" value="4Fe4S_Fe_S_CS"/>
</dbReference>
<organism evidence="3 4">
    <name type="scientific">Eragrostis curvula</name>
    <name type="common">weeping love grass</name>
    <dbReference type="NCBI Taxonomy" id="38414"/>
    <lineage>
        <taxon>Eukaryota</taxon>
        <taxon>Viridiplantae</taxon>
        <taxon>Streptophyta</taxon>
        <taxon>Embryophyta</taxon>
        <taxon>Tracheophyta</taxon>
        <taxon>Spermatophyta</taxon>
        <taxon>Magnoliopsida</taxon>
        <taxon>Liliopsida</taxon>
        <taxon>Poales</taxon>
        <taxon>Poaceae</taxon>
        <taxon>PACMAD clade</taxon>
        <taxon>Chloridoideae</taxon>
        <taxon>Eragrostideae</taxon>
        <taxon>Eragrostidinae</taxon>
        <taxon>Eragrostis</taxon>
    </lineage>
</organism>
<dbReference type="GO" id="GO:0005737">
    <property type="term" value="C:cytoplasm"/>
    <property type="evidence" value="ECO:0007669"/>
    <property type="project" value="TreeGrafter"/>
</dbReference>
<proteinExistence type="predicted"/>
<dbReference type="InterPro" id="IPR032675">
    <property type="entry name" value="LRR_dom_sf"/>
</dbReference>
<dbReference type="PROSITE" id="PS00198">
    <property type="entry name" value="4FE4S_FER_1"/>
    <property type="match status" value="1"/>
</dbReference>
<dbReference type="SUPFAM" id="SSF52047">
    <property type="entry name" value="RNI-like"/>
    <property type="match status" value="1"/>
</dbReference>